<feature type="binding site" evidence="9">
    <location>
        <position position="235"/>
    </location>
    <ligand>
        <name>1-deoxy-D-xylulose 5-phosphate</name>
        <dbReference type="ChEBI" id="CHEBI:57792"/>
    </ligand>
</feature>
<evidence type="ECO:0000256" key="3">
    <source>
        <dbReference type="ARBA" id="ARBA00022723"/>
    </source>
</evidence>
<dbReference type="FunFam" id="3.40.50.720:FF:000045">
    <property type="entry name" value="1-deoxy-D-xylulose 5-phosphate reductoisomerase"/>
    <property type="match status" value="1"/>
</dbReference>
<comment type="pathway">
    <text evidence="1 9">Isoprenoid biosynthesis; isopentenyl diphosphate biosynthesis via DXP pathway; isopentenyl diphosphate from 1-deoxy-D-xylulose 5-phosphate: step 1/6.</text>
</comment>
<keyword evidence="14" id="KW-1185">Reference proteome</keyword>
<dbReference type="Proteomes" id="UP000432015">
    <property type="component" value="Unassembled WGS sequence"/>
</dbReference>
<feature type="binding site" evidence="9">
    <location>
        <position position="226"/>
    </location>
    <ligand>
        <name>1-deoxy-D-xylulose 5-phosphate</name>
        <dbReference type="ChEBI" id="CHEBI:57792"/>
    </ligand>
</feature>
<dbReference type="InterPro" id="IPR013512">
    <property type="entry name" value="DXP_reductoisomerase_N"/>
</dbReference>
<feature type="binding site" evidence="9">
    <location>
        <position position="166"/>
    </location>
    <ligand>
        <name>1-deoxy-D-xylulose 5-phosphate</name>
        <dbReference type="ChEBI" id="CHEBI:57792"/>
    </ligand>
</feature>
<feature type="binding site" evidence="9">
    <location>
        <position position="190"/>
    </location>
    <ligand>
        <name>1-deoxy-D-xylulose 5-phosphate</name>
        <dbReference type="ChEBI" id="CHEBI:57792"/>
    </ligand>
</feature>
<reference evidence="13 14" key="1">
    <citation type="submission" date="2019-11" db="EMBL/GenBank/DDBJ databases">
        <authorList>
            <person name="Cao P."/>
        </authorList>
    </citation>
    <scope>NUCLEOTIDE SEQUENCE [LARGE SCALE GENOMIC DNA]</scope>
    <source>
        <strain evidence="13 14">NEAU-AAG5</strain>
    </source>
</reference>
<sequence>MSSSDAVREIVVLGSTGSIGTQALDVIRRNPGRFRVTGLAAGGGRVGLLAEQALEFRAEIVAVAKASAAQELQLAFYAEAKRRGYAAGDYAIPKIVAGPDAVAEVAAWPCDVVLNGVTGALGLASTLAALDAGRTLALANKESLIMGGPLVKGRARPGQIVPVDSEHSALAQCLRGGRAAEVRRLVLTASGGPFRGRAREELTEVTVEQALNHPTWDMGPVVTINSATLVNKGLEVIEAHLLFDVPMDRIEVMVHPQSVIHSMVEFTDGSTLAQASPPDMRLPIALGINWPDRVADAAAAVDWTAPHTWEVFPLDDEAFPAVALARRAGEAGGTAPAVYNAANEECVEAFRAGRLPFLGIVDTVTRVVEEHEGSVRGGGRRDGEDRIDGLGSGMPAELTLDDVLAADGWARARARELTGQD</sequence>
<dbReference type="PIRSF" id="PIRSF006205">
    <property type="entry name" value="Dxp_reductismrs"/>
    <property type="match status" value="1"/>
</dbReference>
<dbReference type="GO" id="GO:0051484">
    <property type="term" value="P:isopentenyl diphosphate biosynthetic process, methylerythritol 4-phosphate pathway involved in terpenoid biosynthetic process"/>
    <property type="evidence" value="ECO:0007669"/>
    <property type="project" value="UniProtKB-ARBA"/>
</dbReference>
<feature type="binding site" evidence="9">
    <location>
        <position position="164"/>
    </location>
    <ligand>
        <name>Mn(2+)</name>
        <dbReference type="ChEBI" id="CHEBI:29035"/>
    </ligand>
</feature>
<feature type="binding site" evidence="9">
    <location>
        <position position="142"/>
    </location>
    <ligand>
        <name>NADPH</name>
        <dbReference type="ChEBI" id="CHEBI:57783"/>
    </ligand>
</feature>
<feature type="binding site" evidence="9">
    <location>
        <position position="166"/>
    </location>
    <ligand>
        <name>Mn(2+)</name>
        <dbReference type="ChEBI" id="CHEBI:29035"/>
    </ligand>
</feature>
<dbReference type="Gene3D" id="1.10.1740.10">
    <property type="match status" value="1"/>
</dbReference>
<keyword evidence="6 9" id="KW-0464">Manganese</keyword>
<dbReference type="GO" id="GO:0030145">
    <property type="term" value="F:manganese ion binding"/>
    <property type="evidence" value="ECO:0007669"/>
    <property type="project" value="TreeGrafter"/>
</dbReference>
<evidence type="ECO:0000256" key="8">
    <source>
        <dbReference type="ARBA" id="ARBA00048543"/>
    </source>
</evidence>
<dbReference type="SUPFAM" id="SSF55347">
    <property type="entry name" value="Glyceraldehyde-3-phosphate dehydrogenase-like, C-terminal domain"/>
    <property type="match status" value="1"/>
</dbReference>
<feature type="binding site" evidence="9">
    <location>
        <position position="17"/>
    </location>
    <ligand>
        <name>NADPH</name>
        <dbReference type="ChEBI" id="CHEBI:57783"/>
    </ligand>
</feature>
<keyword evidence="3 9" id="KW-0479">Metal-binding</keyword>
<dbReference type="NCBIfam" id="TIGR00243">
    <property type="entry name" value="Dxr"/>
    <property type="match status" value="1"/>
</dbReference>
<keyword evidence="4 9" id="KW-0521">NADP</keyword>
<dbReference type="InterPro" id="IPR013644">
    <property type="entry name" value="DXP_reductoisomerase_C"/>
</dbReference>
<accession>A0A7K1LBW9</accession>
<dbReference type="GO" id="GO:0016853">
    <property type="term" value="F:isomerase activity"/>
    <property type="evidence" value="ECO:0007669"/>
    <property type="project" value="UniProtKB-KW"/>
</dbReference>
<comment type="caution">
    <text evidence="13">The sequence shown here is derived from an EMBL/GenBank/DDBJ whole genome shotgun (WGS) entry which is preliminary data.</text>
</comment>
<feature type="domain" description="DXP reductoisomerase C-terminal" evidence="12">
    <location>
        <begin position="276"/>
        <end position="412"/>
    </location>
</feature>
<dbReference type="PANTHER" id="PTHR30525">
    <property type="entry name" value="1-DEOXY-D-XYLULOSE 5-PHOSPHATE REDUCTOISOMERASE"/>
    <property type="match status" value="1"/>
</dbReference>
<comment type="similarity">
    <text evidence="2 9">Belongs to the DXR family.</text>
</comment>
<protein>
    <recommendedName>
        <fullName evidence="9">1-deoxy-D-xylulose 5-phosphate reductoisomerase</fullName>
        <shortName evidence="9">DXP reductoisomerase</shortName>
        <ecNumber evidence="9">1.1.1.267</ecNumber>
    </recommendedName>
    <alternativeName>
        <fullName evidence="9">1-deoxyxylulose-5-phosphate reductoisomerase</fullName>
    </alternativeName>
    <alternativeName>
        <fullName evidence="9">2-C-methyl-D-erythritol 4-phosphate synthase</fullName>
    </alternativeName>
</protein>
<evidence type="ECO:0000313" key="14">
    <source>
        <dbReference type="Proteomes" id="UP000432015"/>
    </source>
</evidence>
<dbReference type="InterPro" id="IPR036291">
    <property type="entry name" value="NAD(P)-bd_dom_sf"/>
</dbReference>
<evidence type="ECO:0000259" key="11">
    <source>
        <dbReference type="Pfam" id="PF08436"/>
    </source>
</evidence>
<feature type="binding site" evidence="9">
    <location>
        <position position="165"/>
    </location>
    <ligand>
        <name>1-deoxy-D-xylulose 5-phosphate</name>
        <dbReference type="ChEBI" id="CHEBI:57792"/>
    </ligand>
</feature>
<organism evidence="13 14">
    <name type="scientific">Actinomadura litoris</name>
    <dbReference type="NCBI Taxonomy" id="2678616"/>
    <lineage>
        <taxon>Bacteria</taxon>
        <taxon>Bacillati</taxon>
        <taxon>Actinomycetota</taxon>
        <taxon>Actinomycetes</taxon>
        <taxon>Streptosporangiales</taxon>
        <taxon>Thermomonosporaceae</taxon>
        <taxon>Actinomadura</taxon>
    </lineage>
</organism>
<feature type="binding site" evidence="9">
    <location>
        <position position="231"/>
    </location>
    <ligand>
        <name>1-deoxy-D-xylulose 5-phosphate</name>
        <dbReference type="ChEBI" id="CHEBI:57792"/>
    </ligand>
</feature>
<dbReference type="Pfam" id="PF08436">
    <property type="entry name" value="DXP_redisom_C"/>
    <property type="match status" value="1"/>
</dbReference>
<dbReference type="Gene3D" id="3.40.50.720">
    <property type="entry name" value="NAD(P)-binding Rossmann-like Domain"/>
    <property type="match status" value="1"/>
</dbReference>
<keyword evidence="13" id="KW-0413">Isomerase</keyword>
<feature type="binding site" evidence="9">
    <location>
        <position position="16"/>
    </location>
    <ligand>
        <name>NADPH</name>
        <dbReference type="ChEBI" id="CHEBI:57783"/>
    </ligand>
</feature>
<evidence type="ECO:0000256" key="2">
    <source>
        <dbReference type="ARBA" id="ARBA00006825"/>
    </source>
</evidence>
<feature type="binding site" evidence="9">
    <location>
        <position position="141"/>
    </location>
    <ligand>
        <name>1-deoxy-D-xylulose 5-phosphate</name>
        <dbReference type="ChEBI" id="CHEBI:57792"/>
    </ligand>
</feature>
<evidence type="ECO:0000256" key="7">
    <source>
        <dbReference type="ARBA" id="ARBA00023229"/>
    </source>
</evidence>
<dbReference type="EMBL" id="WOFH01000017">
    <property type="protein sequence ID" value="MUN41918.1"/>
    <property type="molecule type" value="Genomic_DNA"/>
</dbReference>
<comment type="cofactor">
    <cofactor evidence="9">
        <name>Mg(2+)</name>
        <dbReference type="ChEBI" id="CHEBI:18420"/>
    </cofactor>
    <cofactor evidence="9">
        <name>Mn(2+)</name>
        <dbReference type="ChEBI" id="CHEBI:29035"/>
    </cofactor>
</comment>
<evidence type="ECO:0000313" key="13">
    <source>
        <dbReference type="EMBL" id="MUN41918.1"/>
    </source>
</evidence>
<dbReference type="AlphaFoldDB" id="A0A7K1LBW9"/>
<dbReference type="RefSeq" id="WP_156221334.1">
    <property type="nucleotide sequence ID" value="NZ_WOFH01000017.1"/>
</dbReference>
<keyword evidence="5 9" id="KW-0560">Oxidoreductase</keyword>
<comment type="catalytic activity">
    <reaction evidence="8">
        <text>2-C-methyl-D-erythritol 4-phosphate + NADP(+) = 1-deoxy-D-xylulose 5-phosphate + NADPH + H(+)</text>
        <dbReference type="Rhea" id="RHEA:13717"/>
        <dbReference type="ChEBI" id="CHEBI:15378"/>
        <dbReference type="ChEBI" id="CHEBI:57783"/>
        <dbReference type="ChEBI" id="CHEBI:57792"/>
        <dbReference type="ChEBI" id="CHEBI:58262"/>
        <dbReference type="ChEBI" id="CHEBI:58349"/>
        <dbReference type="EC" id="1.1.1.267"/>
    </reaction>
    <physiologicalReaction direction="right-to-left" evidence="8">
        <dbReference type="Rhea" id="RHEA:13719"/>
    </physiologicalReaction>
</comment>
<feature type="binding site" evidence="9">
    <location>
        <position position="140"/>
    </location>
    <ligand>
        <name>NADPH</name>
        <dbReference type="ChEBI" id="CHEBI:57783"/>
    </ligand>
</feature>
<dbReference type="EC" id="1.1.1.267" evidence="9"/>
<evidence type="ECO:0000259" key="12">
    <source>
        <dbReference type="Pfam" id="PF13288"/>
    </source>
</evidence>
<name>A0A7K1LBW9_9ACTN</name>
<keyword evidence="7 9" id="KW-0414">Isoprene biosynthesis</keyword>
<dbReference type="InterPro" id="IPR026877">
    <property type="entry name" value="DXPR_C"/>
</dbReference>
<dbReference type="GO" id="GO:0030604">
    <property type="term" value="F:1-deoxy-D-xylulose-5-phosphate reductoisomerase activity"/>
    <property type="evidence" value="ECO:0007669"/>
    <property type="project" value="UniProtKB-UniRule"/>
</dbReference>
<dbReference type="UniPathway" id="UPA00056">
    <property type="reaction ID" value="UER00092"/>
</dbReference>
<dbReference type="SUPFAM" id="SSF69055">
    <property type="entry name" value="1-deoxy-D-xylulose-5-phosphate reductoisomerase, C-terminal domain"/>
    <property type="match status" value="1"/>
</dbReference>
<dbReference type="PANTHER" id="PTHR30525:SF0">
    <property type="entry name" value="1-DEOXY-D-XYLULOSE 5-PHOSPHATE REDUCTOISOMERASE, CHLOROPLASTIC"/>
    <property type="match status" value="1"/>
</dbReference>
<evidence type="ECO:0000256" key="4">
    <source>
        <dbReference type="ARBA" id="ARBA00022857"/>
    </source>
</evidence>
<dbReference type="InterPro" id="IPR036169">
    <property type="entry name" value="DXPR_C_sf"/>
</dbReference>
<feature type="domain" description="1-deoxy-D-xylulose 5-phosphate reductoisomerase C-terminal" evidence="11">
    <location>
        <begin position="160"/>
        <end position="243"/>
    </location>
</feature>
<keyword evidence="9" id="KW-0460">Magnesium</keyword>
<feature type="binding site" evidence="9">
    <location>
        <position position="219"/>
    </location>
    <ligand>
        <name>NADPH</name>
        <dbReference type="ChEBI" id="CHEBI:57783"/>
    </ligand>
</feature>
<feature type="binding site" evidence="9">
    <location>
        <position position="213"/>
    </location>
    <ligand>
        <name>1-deoxy-D-xylulose 5-phosphate</name>
        <dbReference type="ChEBI" id="CHEBI:57792"/>
    </ligand>
</feature>
<dbReference type="Pfam" id="PF13288">
    <property type="entry name" value="DXPR_C"/>
    <property type="match status" value="1"/>
</dbReference>
<proteinExistence type="inferred from homology"/>
<feature type="domain" description="1-deoxy-D-xylulose 5-phosphate reductoisomerase N-terminal" evidence="10">
    <location>
        <begin position="10"/>
        <end position="148"/>
    </location>
</feature>
<evidence type="ECO:0000256" key="6">
    <source>
        <dbReference type="ARBA" id="ARBA00023211"/>
    </source>
</evidence>
<dbReference type="GO" id="GO:0070402">
    <property type="term" value="F:NADPH binding"/>
    <property type="evidence" value="ECO:0007669"/>
    <property type="project" value="InterPro"/>
</dbReference>
<dbReference type="SUPFAM" id="SSF51735">
    <property type="entry name" value="NAD(P)-binding Rossmann-fold domains"/>
    <property type="match status" value="1"/>
</dbReference>
<feature type="binding site" evidence="9">
    <location>
        <position position="19"/>
    </location>
    <ligand>
        <name>NADPH</name>
        <dbReference type="ChEBI" id="CHEBI:57783"/>
    </ligand>
</feature>
<comment type="function">
    <text evidence="9">Catalyzes the NADPH-dependent rearrangement and reduction of 1-deoxy-D-xylulose-5-phosphate (DXP) to 2-C-methyl-D-erythritol 4-phosphate (MEP).</text>
</comment>
<dbReference type="HAMAP" id="MF_00183">
    <property type="entry name" value="DXP_reductoisom"/>
    <property type="match status" value="1"/>
</dbReference>
<feature type="binding site" evidence="9">
    <location>
        <position position="235"/>
    </location>
    <ligand>
        <name>Mn(2+)</name>
        <dbReference type="ChEBI" id="CHEBI:29035"/>
    </ligand>
</feature>
<evidence type="ECO:0000259" key="10">
    <source>
        <dbReference type="Pfam" id="PF02670"/>
    </source>
</evidence>
<feature type="binding site" evidence="9">
    <location>
        <position position="42"/>
    </location>
    <ligand>
        <name>NADPH</name>
        <dbReference type="ChEBI" id="CHEBI:57783"/>
    </ligand>
</feature>
<evidence type="ECO:0000256" key="1">
    <source>
        <dbReference type="ARBA" id="ARBA00005094"/>
    </source>
</evidence>
<dbReference type="Pfam" id="PF02670">
    <property type="entry name" value="DXP_reductoisom"/>
    <property type="match status" value="1"/>
</dbReference>
<comment type="caution">
    <text evidence="9">Lacks conserved residue(s) required for the propagation of feature annotation.</text>
</comment>
<evidence type="ECO:0000256" key="9">
    <source>
        <dbReference type="HAMAP-Rule" id="MF_00183"/>
    </source>
</evidence>
<feature type="binding site" evidence="9">
    <location>
        <position position="18"/>
    </location>
    <ligand>
        <name>NADPH</name>
        <dbReference type="ChEBI" id="CHEBI:57783"/>
    </ligand>
</feature>
<dbReference type="InterPro" id="IPR003821">
    <property type="entry name" value="DXP_reductoisomerase"/>
</dbReference>
<evidence type="ECO:0000256" key="5">
    <source>
        <dbReference type="ARBA" id="ARBA00023002"/>
    </source>
</evidence>
<gene>
    <name evidence="9" type="primary">dxr</name>
    <name evidence="13" type="ORF">GNZ18_35820</name>
</gene>
<feature type="binding site" evidence="9">
    <location>
        <position position="232"/>
    </location>
    <ligand>
        <name>1-deoxy-D-xylulose 5-phosphate</name>
        <dbReference type="ChEBI" id="CHEBI:57792"/>
    </ligand>
</feature>